<name>A0ABQ2EXE6_9DEIO</name>
<dbReference type="InterPro" id="IPR006076">
    <property type="entry name" value="FAD-dep_OxRdtase"/>
</dbReference>
<proteinExistence type="predicted"/>
<reference evidence="5" key="1">
    <citation type="journal article" date="2019" name="Int. J. Syst. Evol. Microbiol.">
        <title>The Global Catalogue of Microorganisms (GCM) 10K type strain sequencing project: providing services to taxonomists for standard genome sequencing and annotation.</title>
        <authorList>
            <consortium name="The Broad Institute Genomics Platform"/>
            <consortium name="The Broad Institute Genome Sequencing Center for Infectious Disease"/>
            <person name="Wu L."/>
            <person name="Ma J."/>
        </authorList>
    </citation>
    <scope>NUCLEOTIDE SEQUENCE [LARGE SCALE GENOMIC DNA]</scope>
    <source>
        <strain evidence="5">JCM 30331</strain>
    </source>
</reference>
<feature type="domain" description="FAD dependent oxidoreductase" evidence="3">
    <location>
        <begin position="3"/>
        <end position="96"/>
    </location>
</feature>
<comment type="caution">
    <text evidence="4">The sequence shown here is derived from an EMBL/GenBank/DDBJ whole genome shotgun (WGS) entry which is preliminary data.</text>
</comment>
<feature type="region of interest" description="Disordered" evidence="2">
    <location>
        <begin position="90"/>
        <end position="115"/>
    </location>
</feature>
<keyword evidence="5" id="KW-1185">Reference proteome</keyword>
<protein>
    <submittedName>
        <fullName evidence="4">Oxidoreductase</fullName>
    </submittedName>
</protein>
<evidence type="ECO:0000313" key="4">
    <source>
        <dbReference type="EMBL" id="GGK30993.1"/>
    </source>
</evidence>
<organism evidence="4 5">
    <name type="scientific">Deinococcus malanensis</name>
    <dbReference type="NCBI Taxonomy" id="1706855"/>
    <lineage>
        <taxon>Bacteria</taxon>
        <taxon>Thermotogati</taxon>
        <taxon>Deinococcota</taxon>
        <taxon>Deinococci</taxon>
        <taxon>Deinococcales</taxon>
        <taxon>Deinococcaceae</taxon>
        <taxon>Deinococcus</taxon>
    </lineage>
</organism>
<dbReference type="PANTHER" id="PTHR13847">
    <property type="entry name" value="SARCOSINE DEHYDROGENASE-RELATED"/>
    <property type="match status" value="1"/>
</dbReference>
<dbReference type="EMBL" id="BMPP01000010">
    <property type="protein sequence ID" value="GGK30993.1"/>
    <property type="molecule type" value="Genomic_DNA"/>
</dbReference>
<dbReference type="PANTHER" id="PTHR13847:SF289">
    <property type="entry name" value="GLYCINE OXIDASE"/>
    <property type="match status" value="1"/>
</dbReference>
<evidence type="ECO:0000256" key="1">
    <source>
        <dbReference type="ARBA" id="ARBA00023002"/>
    </source>
</evidence>
<dbReference type="RefSeq" id="WP_189009386.1">
    <property type="nucleotide sequence ID" value="NZ_BMPP01000010.1"/>
</dbReference>
<dbReference type="InterPro" id="IPR036188">
    <property type="entry name" value="FAD/NAD-bd_sf"/>
</dbReference>
<sequence length="310" mass="32600">MSVIVVGGGLIGSAVAFTLRDAGLEVEVLDADLPGAAWRAAAGLLTPHGERLHGTPLHADALESLSLWPDFARSLEAYGGQSVHFRPGVLHIGRGQGGQESEPAHQSVPEEGSLHPPSVVRAALAGVKVTRARVLALRPDTRGVRLQTEAGERRASLVVLATGAWSGAFGLPVRAEQGQALLLQGASDHPAQYGTRRRGRGLHGYALGRPDGLYVGATARGSAMQPDRWALRWLGHMARTTVPAHADRPVQAELMGLRPITPDGLPLIAPHPALPHVVVATGHGRHGALLAPLTARRVLALVRQTLREAA</sequence>
<keyword evidence="1" id="KW-0560">Oxidoreductase</keyword>
<accession>A0ABQ2EXE6</accession>
<dbReference type="SUPFAM" id="SSF51971">
    <property type="entry name" value="Nucleotide-binding domain"/>
    <property type="match status" value="1"/>
</dbReference>
<gene>
    <name evidence="4" type="ORF">GCM10008955_26050</name>
</gene>
<evidence type="ECO:0000259" key="3">
    <source>
        <dbReference type="Pfam" id="PF01266"/>
    </source>
</evidence>
<dbReference type="Pfam" id="PF01266">
    <property type="entry name" value="DAO"/>
    <property type="match status" value="2"/>
</dbReference>
<dbReference type="Gene3D" id="3.30.9.10">
    <property type="entry name" value="D-Amino Acid Oxidase, subunit A, domain 2"/>
    <property type="match status" value="2"/>
</dbReference>
<dbReference type="Gene3D" id="3.50.50.60">
    <property type="entry name" value="FAD/NAD(P)-binding domain"/>
    <property type="match status" value="2"/>
</dbReference>
<feature type="domain" description="FAD dependent oxidoreductase" evidence="3">
    <location>
        <begin position="109"/>
        <end position="298"/>
    </location>
</feature>
<dbReference type="Proteomes" id="UP000647587">
    <property type="component" value="Unassembled WGS sequence"/>
</dbReference>
<evidence type="ECO:0000313" key="5">
    <source>
        <dbReference type="Proteomes" id="UP000647587"/>
    </source>
</evidence>
<evidence type="ECO:0000256" key="2">
    <source>
        <dbReference type="SAM" id="MobiDB-lite"/>
    </source>
</evidence>